<dbReference type="InterPro" id="IPR036900">
    <property type="entry name" value="A-D-PHexomutase_C_sf"/>
</dbReference>
<dbReference type="PANTHER" id="PTHR42946:SF1">
    <property type="entry name" value="PHOSPHOGLUCOMUTASE (ALPHA-D-GLUCOSE-1,6-BISPHOSPHATE-DEPENDENT)"/>
    <property type="match status" value="1"/>
</dbReference>
<dbReference type="SUPFAM" id="SSF55957">
    <property type="entry name" value="Phosphoglucomutase, C-terminal domain"/>
    <property type="match status" value="1"/>
</dbReference>
<gene>
    <name evidence="3" type="ORF">CSB45_15565</name>
</gene>
<dbReference type="PANTHER" id="PTHR42946">
    <property type="entry name" value="PHOSPHOHEXOSE MUTASE"/>
    <property type="match status" value="1"/>
</dbReference>
<comment type="caution">
    <text evidence="3">The sequence shown here is derived from an EMBL/GenBank/DDBJ whole genome shotgun (WGS) entry which is preliminary data.</text>
</comment>
<organism evidence="3 4">
    <name type="scientific">candidate division KSB3 bacterium</name>
    <dbReference type="NCBI Taxonomy" id="2044937"/>
    <lineage>
        <taxon>Bacteria</taxon>
        <taxon>candidate division KSB3</taxon>
    </lineage>
</organism>
<dbReference type="EMBL" id="PDPS01000078">
    <property type="protein sequence ID" value="PID55528.1"/>
    <property type="molecule type" value="Genomic_DNA"/>
</dbReference>
<proteinExistence type="predicted"/>
<dbReference type="Gene3D" id="3.40.120.10">
    <property type="entry name" value="Alpha-D-Glucose-1,6-Bisphosphate, subunit A, domain 3"/>
    <property type="match status" value="1"/>
</dbReference>
<reference evidence="3 4" key="1">
    <citation type="submission" date="2017-10" db="EMBL/GenBank/DDBJ databases">
        <title>Novel microbial diversity and functional potential in the marine mammal oral microbiome.</title>
        <authorList>
            <person name="Dudek N.K."/>
            <person name="Sun C.L."/>
            <person name="Burstein D."/>
            <person name="Kantor R.S."/>
            <person name="Aliaga Goltsman D.S."/>
            <person name="Bik E.M."/>
            <person name="Thomas B.C."/>
            <person name="Banfield J.F."/>
            <person name="Relman D.A."/>
        </authorList>
    </citation>
    <scope>NUCLEOTIDE SEQUENCE [LARGE SCALE GENOMIC DNA]</scope>
    <source>
        <strain evidence="3">DOLZORAL124_49_17</strain>
    </source>
</reference>
<dbReference type="GO" id="GO:0004615">
    <property type="term" value="F:phosphomannomutase activity"/>
    <property type="evidence" value="ECO:0007669"/>
    <property type="project" value="TreeGrafter"/>
</dbReference>
<evidence type="ECO:0000313" key="4">
    <source>
        <dbReference type="Proteomes" id="UP000229740"/>
    </source>
</evidence>
<name>A0A2G6E1A9_9BACT</name>
<feature type="non-terminal residue" evidence="3">
    <location>
        <position position="1"/>
    </location>
</feature>
<evidence type="ECO:0000313" key="3">
    <source>
        <dbReference type="EMBL" id="PID55528.1"/>
    </source>
</evidence>
<protein>
    <submittedName>
        <fullName evidence="3">Phosphomannomutase/phosphoglucomutase</fullName>
    </submittedName>
</protein>
<dbReference type="Gene3D" id="3.30.310.50">
    <property type="entry name" value="Alpha-D-phosphohexomutase, C-terminal domain"/>
    <property type="match status" value="1"/>
</dbReference>
<dbReference type="InterPro" id="IPR050060">
    <property type="entry name" value="Phosphoglucosamine_mutase"/>
</dbReference>
<dbReference type="AlphaFoldDB" id="A0A2G6E1A9"/>
<evidence type="ECO:0000256" key="2">
    <source>
        <dbReference type="ARBA" id="ARBA00022553"/>
    </source>
</evidence>
<sequence>SALAMETSGHGAMKENYFLDDGAYTIVKILIKMARMKINHDGDITELIKDLEEPVESKEFRISLLEEDFKKQGEHIIDELERYTTEHHGWNPAAMNHEGMRIETEQGWFLLRLSLHDPVLPLNVESNIAGGARHILGDVSRFLQRFENIEHRELNDFLNNRER</sequence>
<dbReference type="Proteomes" id="UP000229740">
    <property type="component" value="Unassembled WGS sequence"/>
</dbReference>
<comment type="cofactor">
    <cofactor evidence="1">
        <name>Mg(2+)</name>
        <dbReference type="ChEBI" id="CHEBI:18420"/>
    </cofactor>
</comment>
<keyword evidence="2" id="KW-0597">Phosphoprotein</keyword>
<evidence type="ECO:0000256" key="1">
    <source>
        <dbReference type="ARBA" id="ARBA00001946"/>
    </source>
</evidence>
<accession>A0A2G6E1A9</accession>